<gene>
    <name evidence="1" type="ORF">FHS74_005267</name>
</gene>
<name>A0A7X0B2U9_9PROT</name>
<reference evidence="1 2" key="1">
    <citation type="submission" date="2020-08" db="EMBL/GenBank/DDBJ databases">
        <title>Genomic Encyclopedia of Type Strains, Phase IV (KMG-IV): sequencing the most valuable type-strain genomes for metagenomic binning, comparative biology and taxonomic classification.</title>
        <authorList>
            <person name="Goeker M."/>
        </authorList>
    </citation>
    <scope>NUCLEOTIDE SEQUENCE [LARGE SCALE GENOMIC DNA]</scope>
    <source>
        <strain evidence="1 2">DSM 22198</strain>
    </source>
</reference>
<sequence>MTLSSRFSLTRRGRLLTSAPMLPTRQIRVMDLRIIDPVS</sequence>
<accession>A0A7X0B2U9</accession>
<dbReference type="Proteomes" id="UP000539175">
    <property type="component" value="Unassembled WGS sequence"/>
</dbReference>
<protein>
    <submittedName>
        <fullName evidence="1">Uncharacterized protein</fullName>
    </submittedName>
</protein>
<dbReference type="AlphaFoldDB" id="A0A7X0B2U9"/>
<evidence type="ECO:0000313" key="2">
    <source>
        <dbReference type="Proteomes" id="UP000539175"/>
    </source>
</evidence>
<organism evidence="1 2">
    <name type="scientific">Nitrospirillum iridis</name>
    <dbReference type="NCBI Taxonomy" id="765888"/>
    <lineage>
        <taxon>Bacteria</taxon>
        <taxon>Pseudomonadati</taxon>
        <taxon>Pseudomonadota</taxon>
        <taxon>Alphaproteobacteria</taxon>
        <taxon>Rhodospirillales</taxon>
        <taxon>Azospirillaceae</taxon>
        <taxon>Nitrospirillum</taxon>
    </lineage>
</organism>
<evidence type="ECO:0000313" key="1">
    <source>
        <dbReference type="EMBL" id="MBB6254677.1"/>
    </source>
</evidence>
<dbReference type="EMBL" id="JACIIZ010000019">
    <property type="protein sequence ID" value="MBB6254677.1"/>
    <property type="molecule type" value="Genomic_DNA"/>
</dbReference>
<proteinExistence type="predicted"/>
<keyword evidence="2" id="KW-1185">Reference proteome</keyword>
<comment type="caution">
    <text evidence="1">The sequence shown here is derived from an EMBL/GenBank/DDBJ whole genome shotgun (WGS) entry which is preliminary data.</text>
</comment>